<accession>G2Y823</accession>
<organism evidence="1 2">
    <name type="scientific">Botryotinia fuckeliana (strain T4)</name>
    <name type="common">Noble rot fungus</name>
    <name type="synonym">Botrytis cinerea</name>
    <dbReference type="NCBI Taxonomy" id="999810"/>
    <lineage>
        <taxon>Eukaryota</taxon>
        <taxon>Fungi</taxon>
        <taxon>Dikarya</taxon>
        <taxon>Ascomycota</taxon>
        <taxon>Pezizomycotina</taxon>
        <taxon>Leotiomycetes</taxon>
        <taxon>Helotiales</taxon>
        <taxon>Sclerotiniaceae</taxon>
        <taxon>Botrytis</taxon>
    </lineage>
</organism>
<reference evidence="2" key="1">
    <citation type="journal article" date="2011" name="PLoS Genet.">
        <title>Genomic analysis of the necrotrophic fungal pathogens Sclerotinia sclerotiorum and Botrytis cinerea.</title>
        <authorList>
            <person name="Amselem J."/>
            <person name="Cuomo C.A."/>
            <person name="van Kan J.A."/>
            <person name="Viaud M."/>
            <person name="Benito E.P."/>
            <person name="Couloux A."/>
            <person name="Coutinho P.M."/>
            <person name="de Vries R.P."/>
            <person name="Dyer P.S."/>
            <person name="Fillinger S."/>
            <person name="Fournier E."/>
            <person name="Gout L."/>
            <person name="Hahn M."/>
            <person name="Kohn L."/>
            <person name="Lapalu N."/>
            <person name="Plummer K.M."/>
            <person name="Pradier J.M."/>
            <person name="Quevillon E."/>
            <person name="Sharon A."/>
            <person name="Simon A."/>
            <person name="ten Have A."/>
            <person name="Tudzynski B."/>
            <person name="Tudzynski P."/>
            <person name="Wincker P."/>
            <person name="Andrew M."/>
            <person name="Anthouard V."/>
            <person name="Beever R.E."/>
            <person name="Beffa R."/>
            <person name="Benoit I."/>
            <person name="Bouzid O."/>
            <person name="Brault B."/>
            <person name="Chen Z."/>
            <person name="Choquer M."/>
            <person name="Collemare J."/>
            <person name="Cotton P."/>
            <person name="Danchin E.G."/>
            <person name="Da Silva C."/>
            <person name="Gautier A."/>
            <person name="Giraud C."/>
            <person name="Giraud T."/>
            <person name="Gonzalez C."/>
            <person name="Grossetete S."/>
            <person name="Guldener U."/>
            <person name="Henrissat B."/>
            <person name="Howlett B.J."/>
            <person name="Kodira C."/>
            <person name="Kretschmer M."/>
            <person name="Lappartient A."/>
            <person name="Leroch M."/>
            <person name="Levis C."/>
            <person name="Mauceli E."/>
            <person name="Neuveglise C."/>
            <person name="Oeser B."/>
            <person name="Pearson M."/>
            <person name="Poulain J."/>
            <person name="Poussereau N."/>
            <person name="Quesneville H."/>
            <person name="Rascle C."/>
            <person name="Schumacher J."/>
            <person name="Segurens B."/>
            <person name="Sexton A."/>
            <person name="Silva E."/>
            <person name="Sirven C."/>
            <person name="Soanes D.M."/>
            <person name="Talbot N.J."/>
            <person name="Templeton M."/>
            <person name="Yandava C."/>
            <person name="Yarden O."/>
            <person name="Zeng Q."/>
            <person name="Rollins J.A."/>
            <person name="Lebrun M.H."/>
            <person name="Dickman M."/>
        </authorList>
    </citation>
    <scope>NUCLEOTIDE SEQUENCE [LARGE SCALE GENOMIC DNA]</scope>
    <source>
        <strain evidence="2">T4</strain>
    </source>
</reference>
<gene>
    <name evidence="1" type="ORF">BofuT4_uP033930.1</name>
</gene>
<sequence>MYLLKGISSKVKINLVWLRFKSSQPYISFPSTCILRSPCNGSSTIRPLISSYPMI</sequence>
<evidence type="ECO:0000313" key="2">
    <source>
        <dbReference type="Proteomes" id="UP000008177"/>
    </source>
</evidence>
<dbReference type="AlphaFoldDB" id="G2Y823"/>
<proteinExistence type="predicted"/>
<evidence type="ECO:0000313" key="1">
    <source>
        <dbReference type="EMBL" id="CCD48751.1"/>
    </source>
</evidence>
<dbReference type="Proteomes" id="UP000008177">
    <property type="component" value="Unplaced contigs"/>
</dbReference>
<name>G2Y823_BOTF4</name>
<dbReference type="HOGENOM" id="CLU_3032086_0_0_1"/>
<dbReference type="InParanoid" id="G2Y823"/>
<dbReference type="EMBL" id="FQ790296">
    <property type="protein sequence ID" value="CCD48751.1"/>
    <property type="molecule type" value="Genomic_DNA"/>
</dbReference>
<protein>
    <submittedName>
        <fullName evidence="1">Uncharacterized protein</fullName>
    </submittedName>
</protein>